<protein>
    <submittedName>
        <fullName evidence="1">Uncharacterized protein</fullName>
    </submittedName>
</protein>
<feature type="non-terminal residue" evidence="1">
    <location>
        <position position="31"/>
    </location>
</feature>
<accession>A0A0F8YDW0</accession>
<proteinExistence type="predicted"/>
<dbReference type="EMBL" id="LAZR01053947">
    <property type="protein sequence ID" value="KKK79618.1"/>
    <property type="molecule type" value="Genomic_DNA"/>
</dbReference>
<reference evidence="1" key="1">
    <citation type="journal article" date="2015" name="Nature">
        <title>Complex archaea that bridge the gap between prokaryotes and eukaryotes.</title>
        <authorList>
            <person name="Spang A."/>
            <person name="Saw J.H."/>
            <person name="Jorgensen S.L."/>
            <person name="Zaremba-Niedzwiedzka K."/>
            <person name="Martijn J."/>
            <person name="Lind A.E."/>
            <person name="van Eijk R."/>
            <person name="Schleper C."/>
            <person name="Guy L."/>
            <person name="Ettema T.J."/>
        </authorList>
    </citation>
    <scope>NUCLEOTIDE SEQUENCE</scope>
</reference>
<name>A0A0F8YDW0_9ZZZZ</name>
<sequence>MTKSITVAGIKIELLRDGRRRLTHPSGVVVH</sequence>
<gene>
    <name evidence="1" type="ORF">LCGC14_2831670</name>
</gene>
<dbReference type="AlphaFoldDB" id="A0A0F8YDW0"/>
<comment type="caution">
    <text evidence="1">The sequence shown here is derived from an EMBL/GenBank/DDBJ whole genome shotgun (WGS) entry which is preliminary data.</text>
</comment>
<evidence type="ECO:0000313" key="1">
    <source>
        <dbReference type="EMBL" id="KKK79618.1"/>
    </source>
</evidence>
<organism evidence="1">
    <name type="scientific">marine sediment metagenome</name>
    <dbReference type="NCBI Taxonomy" id="412755"/>
    <lineage>
        <taxon>unclassified sequences</taxon>
        <taxon>metagenomes</taxon>
        <taxon>ecological metagenomes</taxon>
    </lineage>
</organism>